<proteinExistence type="predicted"/>
<evidence type="ECO:0008006" key="3">
    <source>
        <dbReference type="Google" id="ProtNLM"/>
    </source>
</evidence>
<dbReference type="InterPro" id="IPR038666">
    <property type="entry name" value="SSP1_head-tail_sf"/>
</dbReference>
<evidence type="ECO:0000313" key="1">
    <source>
        <dbReference type="EMBL" id="AUR80849.1"/>
    </source>
</evidence>
<accession>A0A2I7QHI5</accession>
<dbReference type="InterPro" id="IPR008767">
    <property type="entry name" value="Phage_SPP1_head-tail_adaptor"/>
</dbReference>
<dbReference type="EMBL" id="MG708276">
    <property type="protein sequence ID" value="AUR80849.1"/>
    <property type="molecule type" value="Genomic_DNA"/>
</dbReference>
<dbReference type="Pfam" id="PF05521">
    <property type="entry name" value="Phage_HCP"/>
    <property type="match status" value="1"/>
</dbReference>
<organism evidence="1 2">
    <name type="scientific">Enterococcus phage PMBT2</name>
    <dbReference type="NCBI Taxonomy" id="2070197"/>
    <lineage>
        <taxon>Viruses</taxon>
        <taxon>Duplodnaviria</taxon>
        <taxon>Heunggongvirae</taxon>
        <taxon>Uroviricota</taxon>
        <taxon>Caudoviricetes</taxon>
        <taxon>Efquatrovirus</taxon>
        <taxon>Efquatrovirus PMBT2</taxon>
    </lineage>
</organism>
<protein>
    <recommendedName>
        <fullName evidence="3">Head-tail adaptor protein</fullName>
    </recommendedName>
</protein>
<dbReference type="GeneID" id="40099074"/>
<dbReference type="NCBIfam" id="TIGR01563">
    <property type="entry name" value="gp16_SPP1"/>
    <property type="match status" value="1"/>
</dbReference>
<reference evidence="1 2" key="1">
    <citation type="submission" date="2017-12" db="EMBL/GenBank/DDBJ databases">
        <title>Characterization of bacteriophage PMBT2 with lytic activity against multidrug-resistant Enterococcus faecalis strains harboring a pseudo-metallo-beta-lactamases.</title>
        <authorList>
            <person name="Koberg S."/>
            <person name="Brinks E."/>
            <person name="Cho G.-S."/>
            <person name="Tsakalidou E."/>
            <person name="Ladero V."/>
            <person name="Heller K.J."/>
            <person name="Neve H."/>
            <person name="Franz C.M.A.P."/>
        </authorList>
    </citation>
    <scope>NUCLEOTIDE SEQUENCE [LARGE SCALE GENOMIC DNA]</scope>
</reference>
<name>A0A2I7QHI5_9CAUD</name>
<dbReference type="KEGG" id="vg:40099074"/>
<dbReference type="Proteomes" id="UP000241024">
    <property type="component" value="Segment"/>
</dbReference>
<evidence type="ECO:0000313" key="2">
    <source>
        <dbReference type="Proteomes" id="UP000241024"/>
    </source>
</evidence>
<sequence>MMPLIPTQRLDRKISIQHKTTHKNEYYEWVTDWETKATVWCSVKQQYFKDYKESLGTVLEDTTNFIIRYEQQIHIDNTMRVVYNGVNYDIIQVLEGSFQRDFTTLVCKRVNK</sequence>
<dbReference type="Gene3D" id="2.40.10.270">
    <property type="entry name" value="Bacteriophage SPP1 head-tail adaptor protein"/>
    <property type="match status" value="1"/>
</dbReference>
<dbReference type="RefSeq" id="YP_009622334.1">
    <property type="nucleotide sequence ID" value="NC_042101.1"/>
</dbReference>
<keyword evidence="2" id="KW-1185">Reference proteome</keyword>
<dbReference type="OrthoDB" id="14750at10239"/>